<sequence length="319" mass="33411">MLELDVGDDELVTPRKGTTMSEKKARPTEHRIRPVVAAVDGSANSYQAAAWAAAEAVLHHLPLHILTSAGIQTGFGSGITLGEADLEWLRVDAERVVGEAARVARATVPDEDLTITTEVAFELPAPLLIDRSTGAEILVVGSRGIGAFQRGLLGSVSTAMTRHAHCPVAVIQGIVASDPVSAALPVLVGVDGSDNSVPAVELAFEEASRRKVDVVAVHAFSDASADLPTLGWEMGKQTAEAELSEALAGYGERYPDVAVRGIVVANRPVRALLEESTSAQLLVVGSHGRGGFASMLLGSTSNALLHSVDIPMIVVRDRK</sequence>
<gene>
    <name evidence="4" type="ORF">DFR75_108106</name>
</gene>
<comment type="similarity">
    <text evidence="1">Belongs to the universal stress protein A family.</text>
</comment>
<dbReference type="InterPro" id="IPR006016">
    <property type="entry name" value="UspA"/>
</dbReference>
<dbReference type="AlphaFoldDB" id="A0A4R6P1Y9"/>
<keyword evidence="5" id="KW-1185">Reference proteome</keyword>
<dbReference type="PRINTS" id="PR01438">
    <property type="entry name" value="UNVRSLSTRESS"/>
</dbReference>
<reference evidence="4 5" key="1">
    <citation type="submission" date="2019-03" db="EMBL/GenBank/DDBJ databases">
        <title>Genomic Encyclopedia of Type Strains, Phase IV (KMG-IV): sequencing the most valuable type-strain genomes for metagenomic binning, comparative biology and taxonomic classification.</title>
        <authorList>
            <person name="Goeker M."/>
        </authorList>
    </citation>
    <scope>NUCLEOTIDE SEQUENCE [LARGE SCALE GENOMIC DNA]</scope>
    <source>
        <strain evidence="4 5">DSM 44496</strain>
    </source>
</reference>
<feature type="domain" description="UspA" evidence="3">
    <location>
        <begin position="186"/>
        <end position="316"/>
    </location>
</feature>
<proteinExistence type="inferred from homology"/>
<comment type="caution">
    <text evidence="4">The sequence shown here is derived from an EMBL/GenBank/DDBJ whole genome shotgun (WGS) entry which is preliminary data.</text>
</comment>
<dbReference type="Gene3D" id="3.40.50.620">
    <property type="entry name" value="HUPs"/>
    <property type="match status" value="2"/>
</dbReference>
<evidence type="ECO:0000256" key="2">
    <source>
        <dbReference type="SAM" id="MobiDB-lite"/>
    </source>
</evidence>
<dbReference type="RefSeq" id="WP_307656709.1">
    <property type="nucleotide sequence ID" value="NZ_JBHXPO010000003.1"/>
</dbReference>
<organism evidence="4 5">
    <name type="scientific">Nocardia ignorata</name>
    <dbReference type="NCBI Taxonomy" id="145285"/>
    <lineage>
        <taxon>Bacteria</taxon>
        <taxon>Bacillati</taxon>
        <taxon>Actinomycetota</taxon>
        <taxon>Actinomycetes</taxon>
        <taxon>Mycobacteriales</taxon>
        <taxon>Nocardiaceae</taxon>
        <taxon>Nocardia</taxon>
    </lineage>
</organism>
<dbReference type="SUPFAM" id="SSF52402">
    <property type="entry name" value="Adenine nucleotide alpha hydrolases-like"/>
    <property type="match status" value="2"/>
</dbReference>
<protein>
    <submittedName>
        <fullName evidence="4">Nucleotide-binding universal stress UspA family protein</fullName>
    </submittedName>
</protein>
<evidence type="ECO:0000259" key="3">
    <source>
        <dbReference type="Pfam" id="PF00582"/>
    </source>
</evidence>
<evidence type="ECO:0000313" key="4">
    <source>
        <dbReference type="EMBL" id="TDP31501.1"/>
    </source>
</evidence>
<dbReference type="PANTHER" id="PTHR31964:SF113">
    <property type="entry name" value="USPA DOMAIN-CONTAINING PROTEIN"/>
    <property type="match status" value="1"/>
</dbReference>
<dbReference type="PANTHER" id="PTHR31964">
    <property type="entry name" value="ADENINE NUCLEOTIDE ALPHA HYDROLASES-LIKE SUPERFAMILY PROTEIN"/>
    <property type="match status" value="1"/>
</dbReference>
<feature type="domain" description="UspA" evidence="3">
    <location>
        <begin position="33"/>
        <end position="171"/>
    </location>
</feature>
<dbReference type="EMBL" id="SNXK01000008">
    <property type="protein sequence ID" value="TDP31501.1"/>
    <property type="molecule type" value="Genomic_DNA"/>
</dbReference>
<feature type="region of interest" description="Disordered" evidence="2">
    <location>
        <begin position="1"/>
        <end position="28"/>
    </location>
</feature>
<evidence type="ECO:0000256" key="1">
    <source>
        <dbReference type="ARBA" id="ARBA00008791"/>
    </source>
</evidence>
<accession>A0A4R6P1Y9</accession>
<dbReference type="InterPro" id="IPR014729">
    <property type="entry name" value="Rossmann-like_a/b/a_fold"/>
</dbReference>
<evidence type="ECO:0000313" key="5">
    <source>
        <dbReference type="Proteomes" id="UP000295087"/>
    </source>
</evidence>
<dbReference type="Pfam" id="PF00582">
    <property type="entry name" value="Usp"/>
    <property type="match status" value="2"/>
</dbReference>
<dbReference type="Proteomes" id="UP000295087">
    <property type="component" value="Unassembled WGS sequence"/>
</dbReference>
<feature type="compositionally biased region" description="Acidic residues" evidence="2">
    <location>
        <begin position="1"/>
        <end position="11"/>
    </location>
</feature>
<dbReference type="InterPro" id="IPR006015">
    <property type="entry name" value="Universal_stress_UspA"/>
</dbReference>
<name>A0A4R6P1Y9_NOCIG</name>